<evidence type="ECO:0000313" key="3">
    <source>
        <dbReference type="Proteomes" id="UP000277582"/>
    </source>
</evidence>
<evidence type="ECO:0000313" key="1">
    <source>
        <dbReference type="EMBL" id="RSN72400.1"/>
    </source>
</evidence>
<dbReference type="Proteomes" id="UP000316217">
    <property type="component" value="Unassembled WGS sequence"/>
</dbReference>
<dbReference type="GO" id="GO:0008967">
    <property type="term" value="F:phosphoglycolate phosphatase activity"/>
    <property type="evidence" value="ECO:0007669"/>
    <property type="project" value="TreeGrafter"/>
</dbReference>
<dbReference type="AlphaFoldDB" id="A0A429GEU9"/>
<gene>
    <name evidence="1" type="ORF">D6D85_14020</name>
    <name evidence="2" type="ORF">EF810_04455</name>
</gene>
<name>A0A429GEU9_9CREN</name>
<reference evidence="1 3" key="1">
    <citation type="submission" date="2018-10" db="EMBL/GenBank/DDBJ databases">
        <title>Co-occurring genomic capacity for anaerobic methane metabolism and dissimilatory sulfite reduction discovered in the Korarchaeota.</title>
        <authorList>
            <person name="Mckay L.J."/>
            <person name="Dlakic M."/>
            <person name="Fields M.W."/>
            <person name="Delmont T.O."/>
            <person name="Eren A.M."/>
            <person name="Jay Z.J."/>
            <person name="Klingelsmith K.B."/>
            <person name="Rusch D.B."/>
            <person name="Inskeep W.P."/>
        </authorList>
    </citation>
    <scope>NUCLEOTIDE SEQUENCE [LARGE SCALE GENOMIC DNA]</scope>
    <source>
        <strain evidence="1 3">MDKW</strain>
    </source>
</reference>
<organism evidence="1 3">
    <name type="scientific">Candidatus Methanodesulfokora washburnensis</name>
    <dbReference type="NCBI Taxonomy" id="2478471"/>
    <lineage>
        <taxon>Archaea</taxon>
        <taxon>Thermoproteota</taxon>
        <taxon>Candidatus Korarchaeia</taxon>
        <taxon>Candidatus Korarchaeia incertae sedis</taxon>
        <taxon>Candidatus Methanodesulfokora</taxon>
    </lineage>
</organism>
<evidence type="ECO:0000313" key="2">
    <source>
        <dbReference type="EMBL" id="RZN61696.1"/>
    </source>
</evidence>
<keyword evidence="3" id="KW-1185">Reference proteome</keyword>
<dbReference type="InterPro" id="IPR036412">
    <property type="entry name" value="HAD-like_sf"/>
</dbReference>
<dbReference type="InterPro" id="IPR050155">
    <property type="entry name" value="HAD-like_hydrolase_sf"/>
</dbReference>
<comment type="caution">
    <text evidence="1">The sequence shown here is derived from an EMBL/GenBank/DDBJ whole genome shotgun (WGS) entry which is preliminary data.</text>
</comment>
<dbReference type="Proteomes" id="UP000277582">
    <property type="component" value="Unassembled WGS sequence"/>
</dbReference>
<dbReference type="PANTHER" id="PTHR43434">
    <property type="entry name" value="PHOSPHOGLYCOLATE PHOSPHATASE"/>
    <property type="match status" value="1"/>
</dbReference>
<protein>
    <submittedName>
        <fullName evidence="1">HAD family hydrolase</fullName>
    </submittedName>
</protein>
<dbReference type="OrthoDB" id="212720at2157"/>
<keyword evidence="1" id="KW-0378">Hydrolase</keyword>
<reference evidence="2 4" key="2">
    <citation type="journal article" date="2019" name="Nat. Microbiol.">
        <title>Wide diversity of methane and short-chain alkane metabolisms in uncultured archaea.</title>
        <authorList>
            <person name="Borrel G."/>
            <person name="Adam P.S."/>
            <person name="McKay L.J."/>
            <person name="Chen L.X."/>
            <person name="Sierra-Garcia I.N."/>
            <person name="Sieber C.M."/>
            <person name="Letourneur Q."/>
            <person name="Ghozlane A."/>
            <person name="Andersen G.L."/>
            <person name="Li W.J."/>
            <person name="Hallam S.J."/>
            <person name="Muyzer G."/>
            <person name="de Oliveira V.M."/>
            <person name="Inskeep W.P."/>
            <person name="Banfield J.F."/>
            <person name="Gribaldo S."/>
        </authorList>
    </citation>
    <scope>NUCLEOTIDE SEQUENCE [LARGE SCALE GENOMIC DNA]</scope>
    <source>
        <strain evidence="2">NM4</strain>
    </source>
</reference>
<proteinExistence type="predicted"/>
<dbReference type="EMBL" id="RXII01000069">
    <property type="protein sequence ID" value="RZN61696.1"/>
    <property type="molecule type" value="Genomic_DNA"/>
</dbReference>
<dbReference type="InterPro" id="IPR023214">
    <property type="entry name" value="HAD_sf"/>
</dbReference>
<evidence type="ECO:0000313" key="4">
    <source>
        <dbReference type="Proteomes" id="UP000316217"/>
    </source>
</evidence>
<dbReference type="Pfam" id="PF13419">
    <property type="entry name" value="HAD_2"/>
    <property type="match status" value="1"/>
</dbReference>
<dbReference type="Gene3D" id="1.10.150.240">
    <property type="entry name" value="Putative phosphatase, domain 2"/>
    <property type="match status" value="1"/>
</dbReference>
<dbReference type="EMBL" id="RCOS01000156">
    <property type="protein sequence ID" value="RSN72400.1"/>
    <property type="molecule type" value="Genomic_DNA"/>
</dbReference>
<sequence length="197" mass="22297">MRYELLITDLDGTLVDLGIDWDQLRERIRKTMGWSHPLKPLGPSIPVAAGGDREKIESAFKIVETAEMEAAMRAERDEKLILSLTRLRNLGLRIGLVTLQAINPALTALRRLGVLEFFDAFVTREISLSREEQLKIVMEKLMGVPERSIFVGDTEMDLESSRKVGCFFISVGKRVRGEFSAESFYQVPDIVEVLLNE</sequence>
<dbReference type="Gene3D" id="3.40.50.1000">
    <property type="entry name" value="HAD superfamily/HAD-like"/>
    <property type="match status" value="1"/>
</dbReference>
<dbReference type="SUPFAM" id="SSF56784">
    <property type="entry name" value="HAD-like"/>
    <property type="match status" value="1"/>
</dbReference>
<dbReference type="InterPro" id="IPR041492">
    <property type="entry name" value="HAD_2"/>
</dbReference>
<dbReference type="RefSeq" id="WP_125672570.1">
    <property type="nucleotide sequence ID" value="NZ_RCOS01000156.1"/>
</dbReference>
<dbReference type="SFLD" id="SFLDS00003">
    <property type="entry name" value="Haloacid_Dehalogenase"/>
    <property type="match status" value="1"/>
</dbReference>
<dbReference type="InterPro" id="IPR023198">
    <property type="entry name" value="PGP-like_dom2"/>
</dbReference>
<dbReference type="SFLD" id="SFLDG01129">
    <property type="entry name" value="C1.5:_HAD__Beta-PGM__Phosphata"/>
    <property type="match status" value="1"/>
</dbReference>
<accession>A0A429GEU9</accession>
<dbReference type="PANTHER" id="PTHR43434:SF1">
    <property type="entry name" value="PHOSPHOGLYCOLATE PHOSPHATASE"/>
    <property type="match status" value="1"/>
</dbReference>
<dbReference type="GO" id="GO:0006281">
    <property type="term" value="P:DNA repair"/>
    <property type="evidence" value="ECO:0007669"/>
    <property type="project" value="TreeGrafter"/>
</dbReference>